<accession>A0ACD4NKM6</accession>
<keyword evidence="2" id="KW-1185">Reference proteome</keyword>
<evidence type="ECO:0000313" key="2">
    <source>
        <dbReference type="Proteomes" id="UP001163223"/>
    </source>
</evidence>
<gene>
    <name evidence="1" type="ORF">OXU80_21200</name>
</gene>
<proteinExistence type="predicted"/>
<reference evidence="1" key="1">
    <citation type="submission" date="2022-11" db="EMBL/GenBank/DDBJ databases">
        <title>beta-Carotene-producing bacterium, Jeongeuplla avenae sp. nov., alleviates the salt stress of Arabidopsis seedlings.</title>
        <authorList>
            <person name="Jiang L."/>
            <person name="Lee J."/>
        </authorList>
    </citation>
    <scope>NUCLEOTIDE SEQUENCE</scope>
    <source>
        <strain evidence="1">DY_R2A_6</strain>
    </source>
</reference>
<organism evidence="1 2">
    <name type="scientific">Antarcticirhabdus aurantiaca</name>
    <dbReference type="NCBI Taxonomy" id="2606717"/>
    <lineage>
        <taxon>Bacteria</taxon>
        <taxon>Pseudomonadati</taxon>
        <taxon>Pseudomonadota</taxon>
        <taxon>Alphaproteobacteria</taxon>
        <taxon>Hyphomicrobiales</taxon>
        <taxon>Aurantimonadaceae</taxon>
        <taxon>Antarcticirhabdus</taxon>
    </lineage>
</organism>
<protein>
    <submittedName>
        <fullName evidence="1">SH3 domain-containing protein</fullName>
    </submittedName>
</protein>
<sequence>MRRNRPPLRSALAASILLASGVAASATMIAVEPPREDDRFEQAYVTANANVRAGPGTNHRVVNRLTRGDFVNVGECRGTWCYVDVHGGNGWLSGRLIGRGQNPYHSLGPVDPRVIPPQEPGTWRR</sequence>
<evidence type="ECO:0000313" key="1">
    <source>
        <dbReference type="EMBL" id="WAJ27344.1"/>
    </source>
</evidence>
<name>A0ACD4NKM6_9HYPH</name>
<dbReference type="EMBL" id="CP113520">
    <property type="protein sequence ID" value="WAJ27344.1"/>
    <property type="molecule type" value="Genomic_DNA"/>
</dbReference>
<dbReference type="Proteomes" id="UP001163223">
    <property type="component" value="Chromosome"/>
</dbReference>